<name>A0A2S9YEM3_9BACT</name>
<reference evidence="1 2" key="1">
    <citation type="submission" date="2018-03" db="EMBL/GenBank/DDBJ databases">
        <title>Draft Genome Sequences of the Obligatory Marine Myxobacteria Enhygromyxa salina SWB005.</title>
        <authorList>
            <person name="Poehlein A."/>
            <person name="Moghaddam J.A."/>
            <person name="Harms H."/>
            <person name="Alanjari M."/>
            <person name="Koenig G.M."/>
            <person name="Daniel R."/>
            <person name="Schaeberle T.F."/>
        </authorList>
    </citation>
    <scope>NUCLEOTIDE SEQUENCE [LARGE SCALE GENOMIC DNA]</scope>
    <source>
        <strain evidence="1 2">SWB005</strain>
    </source>
</reference>
<comment type="caution">
    <text evidence="1">The sequence shown here is derived from an EMBL/GenBank/DDBJ whole genome shotgun (WGS) entry which is preliminary data.</text>
</comment>
<dbReference type="EMBL" id="PVNK01000079">
    <property type="protein sequence ID" value="PRQ03559.1"/>
    <property type="molecule type" value="Genomic_DNA"/>
</dbReference>
<gene>
    <name evidence="1" type="ORF">ENSA5_14910</name>
</gene>
<evidence type="ECO:0000313" key="2">
    <source>
        <dbReference type="Proteomes" id="UP000237968"/>
    </source>
</evidence>
<protein>
    <recommendedName>
        <fullName evidence="3">Roadblock/LAMTOR2 domain-containing protein</fullName>
    </recommendedName>
</protein>
<accession>A0A2S9YEM3</accession>
<keyword evidence="2" id="KW-1185">Reference proteome</keyword>
<dbReference type="RefSeq" id="WP_106390957.1">
    <property type="nucleotide sequence ID" value="NZ_PVNK01000079.1"/>
</dbReference>
<evidence type="ECO:0008006" key="3">
    <source>
        <dbReference type="Google" id="ProtNLM"/>
    </source>
</evidence>
<proteinExistence type="predicted"/>
<dbReference type="Proteomes" id="UP000237968">
    <property type="component" value="Unassembled WGS sequence"/>
</dbReference>
<organism evidence="1 2">
    <name type="scientific">Enhygromyxa salina</name>
    <dbReference type="NCBI Taxonomy" id="215803"/>
    <lineage>
        <taxon>Bacteria</taxon>
        <taxon>Pseudomonadati</taxon>
        <taxon>Myxococcota</taxon>
        <taxon>Polyangia</taxon>
        <taxon>Nannocystales</taxon>
        <taxon>Nannocystaceae</taxon>
        <taxon>Enhygromyxa</taxon>
    </lineage>
</organism>
<evidence type="ECO:0000313" key="1">
    <source>
        <dbReference type="EMBL" id="PRQ03559.1"/>
    </source>
</evidence>
<sequence length="139" mass="14827">MHSTARAPIRITPLPRPGRRVVERRKQRSNGTADALELALSAAADGGVLDVVLIADDFGMLVASSNTTLDLEMLAAITPIVSRGRAKASIKRNGEHRDLSVKSIRVLDETLHIAALGGDPSTRALSVMRTVTAARRILA</sequence>
<dbReference type="OrthoDB" id="5514337at2"/>
<dbReference type="AlphaFoldDB" id="A0A2S9YEM3"/>